<dbReference type="RefSeq" id="WP_305992569.1">
    <property type="nucleotide sequence ID" value="NZ_JAVAMP010000006.1"/>
</dbReference>
<proteinExistence type="predicted"/>
<dbReference type="EMBL" id="JAVAMP010000006">
    <property type="protein sequence ID" value="MDP5275261.1"/>
    <property type="molecule type" value="Genomic_DNA"/>
</dbReference>
<accession>A0ABT9J0V7</accession>
<keyword evidence="2" id="KW-1185">Reference proteome</keyword>
<evidence type="ECO:0008006" key="3">
    <source>
        <dbReference type="Google" id="ProtNLM"/>
    </source>
</evidence>
<evidence type="ECO:0000313" key="1">
    <source>
        <dbReference type="EMBL" id="MDP5275261.1"/>
    </source>
</evidence>
<sequence>MNCEHNIKVRILFLEEVYKISDYQIGIDIIDLRNRIEKLESCIPIEDGPEIITTVDLMSPKIGKHTTTGFINKVESKIPYIYGENDYCTWAYVYVGSGNNSVFFKATLNVEGDGPIAGSFTEWNPSLGSPHFGDVNCYTYMEQRRPGQVRIGGRHDWDKNLPCAVGYIAYKK</sequence>
<organism evidence="1 2">
    <name type="scientific">Chengkuizengella axinellae</name>
    <dbReference type="NCBI Taxonomy" id="3064388"/>
    <lineage>
        <taxon>Bacteria</taxon>
        <taxon>Bacillati</taxon>
        <taxon>Bacillota</taxon>
        <taxon>Bacilli</taxon>
        <taxon>Bacillales</taxon>
        <taxon>Paenibacillaceae</taxon>
        <taxon>Chengkuizengella</taxon>
    </lineage>
</organism>
<reference evidence="1 2" key="1">
    <citation type="submission" date="2023-08" db="EMBL/GenBank/DDBJ databases">
        <authorList>
            <person name="Park J.-S."/>
        </authorList>
    </citation>
    <scope>NUCLEOTIDE SEQUENCE [LARGE SCALE GENOMIC DNA]</scope>
    <source>
        <strain evidence="1 2">2205SS18-9</strain>
    </source>
</reference>
<protein>
    <recommendedName>
        <fullName evidence="3">CUB domain-containing protein</fullName>
    </recommendedName>
</protein>
<dbReference type="Proteomes" id="UP001231941">
    <property type="component" value="Unassembled WGS sequence"/>
</dbReference>
<gene>
    <name evidence="1" type="ORF">Q5Y73_14180</name>
</gene>
<evidence type="ECO:0000313" key="2">
    <source>
        <dbReference type="Proteomes" id="UP001231941"/>
    </source>
</evidence>
<comment type="caution">
    <text evidence="1">The sequence shown here is derived from an EMBL/GenBank/DDBJ whole genome shotgun (WGS) entry which is preliminary data.</text>
</comment>
<name>A0ABT9J0V7_9BACL</name>